<organism evidence="2 3">
    <name type="scientific">Exophiala sideris</name>
    <dbReference type="NCBI Taxonomy" id="1016849"/>
    <lineage>
        <taxon>Eukaryota</taxon>
        <taxon>Fungi</taxon>
        <taxon>Dikarya</taxon>
        <taxon>Ascomycota</taxon>
        <taxon>Pezizomycotina</taxon>
        <taxon>Eurotiomycetes</taxon>
        <taxon>Chaetothyriomycetidae</taxon>
        <taxon>Chaetothyriales</taxon>
        <taxon>Herpotrichiellaceae</taxon>
        <taxon>Exophiala</taxon>
    </lineage>
</organism>
<dbReference type="EMBL" id="JAVRRF010000014">
    <property type="protein sequence ID" value="KAK5058369.1"/>
    <property type="molecule type" value="Genomic_DNA"/>
</dbReference>
<dbReference type="InterPro" id="IPR052711">
    <property type="entry name" value="Zinc_ADH-like"/>
</dbReference>
<dbReference type="PANTHER" id="PTHR45033">
    <property type="match status" value="1"/>
</dbReference>
<dbReference type="SUPFAM" id="SSF50129">
    <property type="entry name" value="GroES-like"/>
    <property type="match status" value="1"/>
</dbReference>
<dbReference type="Pfam" id="PF00107">
    <property type="entry name" value="ADH_zinc_N"/>
    <property type="match status" value="1"/>
</dbReference>
<dbReference type="InterPro" id="IPR036291">
    <property type="entry name" value="NAD(P)-bd_dom_sf"/>
</dbReference>
<dbReference type="Pfam" id="PF08240">
    <property type="entry name" value="ADH_N"/>
    <property type="match status" value="1"/>
</dbReference>
<proteinExistence type="predicted"/>
<evidence type="ECO:0000313" key="2">
    <source>
        <dbReference type="EMBL" id="KAK5058369.1"/>
    </source>
</evidence>
<dbReference type="CDD" id="cd08276">
    <property type="entry name" value="MDR7"/>
    <property type="match status" value="1"/>
</dbReference>
<name>A0ABR0J9U1_9EURO</name>
<dbReference type="PANTHER" id="PTHR45033:SF2">
    <property type="entry name" value="ZINC-TYPE ALCOHOL DEHYDROGENASE-LIKE PROTEIN C1773.06C"/>
    <property type="match status" value="1"/>
</dbReference>
<evidence type="ECO:0000313" key="3">
    <source>
        <dbReference type="Proteomes" id="UP001345691"/>
    </source>
</evidence>
<dbReference type="SMART" id="SM00829">
    <property type="entry name" value="PKS_ER"/>
    <property type="match status" value="1"/>
</dbReference>
<dbReference type="InterPro" id="IPR011032">
    <property type="entry name" value="GroES-like_sf"/>
</dbReference>
<keyword evidence="3" id="KW-1185">Reference proteome</keyword>
<evidence type="ECO:0000259" key="1">
    <source>
        <dbReference type="SMART" id="SM00829"/>
    </source>
</evidence>
<dbReference type="Gene3D" id="3.90.180.10">
    <property type="entry name" value="Medium-chain alcohol dehydrogenases, catalytic domain"/>
    <property type="match status" value="1"/>
</dbReference>
<gene>
    <name evidence="2" type="ORF">LTR69_006774</name>
</gene>
<reference evidence="2 3" key="1">
    <citation type="submission" date="2023-08" db="EMBL/GenBank/DDBJ databases">
        <title>Black Yeasts Isolated from many extreme environments.</title>
        <authorList>
            <person name="Coleine C."/>
            <person name="Stajich J.E."/>
            <person name="Selbmann L."/>
        </authorList>
    </citation>
    <scope>NUCLEOTIDE SEQUENCE [LARGE SCALE GENOMIC DNA]</scope>
    <source>
        <strain evidence="2 3">CCFEE 6328</strain>
    </source>
</reference>
<dbReference type="Proteomes" id="UP001345691">
    <property type="component" value="Unassembled WGS sequence"/>
</dbReference>
<dbReference type="Gene3D" id="3.40.50.720">
    <property type="entry name" value="NAD(P)-binding Rossmann-like Domain"/>
    <property type="match status" value="1"/>
</dbReference>
<comment type="caution">
    <text evidence="2">The sequence shown here is derived from an EMBL/GenBank/DDBJ whole genome shotgun (WGS) entry which is preliminary data.</text>
</comment>
<dbReference type="SUPFAM" id="SSF51735">
    <property type="entry name" value="NAD(P)-binding Rossmann-fold domains"/>
    <property type="match status" value="1"/>
</dbReference>
<dbReference type="InterPro" id="IPR020843">
    <property type="entry name" value="ER"/>
</dbReference>
<sequence length="345" mass="36649">MSSHTVYRLTSRNGFDGIEAFQEPIPVISKHEVLIKVRGIGLNYRDIATALGTLPLTIKDRVVPCSDMAGEIAQVGAGVEDFSVGDHVTCPVSPVVLYGPVKDEDHTLGGTIDGVMREYIALPAHTIVKLPSSSHSFVEWGAVVTTASTVWNAFYGHAPLKPGQTVLVLGTGGVSLTALIFAKAAGATTIITSSSDEKLRHVKAKYGVTHTINYKSHPDWAAEIKRITNDRGVDHIIEVGGVGTMGQSLQCVSMGGVVSAIGFLSALPSDEMPDVTFLTIIKGAILRGILAGSKQQLEEAVQFIAAKDLPVPVDRIFKFDREGIIAAFKHVASGEHTGKVCISVD</sequence>
<dbReference type="InterPro" id="IPR013149">
    <property type="entry name" value="ADH-like_C"/>
</dbReference>
<dbReference type="InterPro" id="IPR013154">
    <property type="entry name" value="ADH-like_N"/>
</dbReference>
<protein>
    <recommendedName>
        <fullName evidence="1">Enoyl reductase (ER) domain-containing protein</fullName>
    </recommendedName>
</protein>
<feature type="domain" description="Enoyl reductase (ER)" evidence="1">
    <location>
        <begin position="14"/>
        <end position="342"/>
    </location>
</feature>
<accession>A0ABR0J9U1</accession>